<gene>
    <name evidence="4" type="ORF">C8Q71DRAFT_424357</name>
</gene>
<feature type="domain" description="AB hydrolase-1" evidence="3">
    <location>
        <begin position="31"/>
        <end position="306"/>
    </location>
</feature>
<dbReference type="Gene3D" id="3.40.50.1820">
    <property type="entry name" value="alpha/beta hydrolase"/>
    <property type="match status" value="1"/>
</dbReference>
<evidence type="ECO:0000256" key="1">
    <source>
        <dbReference type="ARBA" id="ARBA00022801"/>
    </source>
</evidence>
<comment type="caution">
    <text evidence="4">The sequence shown here is derived from an EMBL/GenBank/DDBJ whole genome shotgun (WGS) entry which is preliminary data.</text>
</comment>
<dbReference type="GO" id="GO:0016787">
    <property type="term" value="F:hydrolase activity"/>
    <property type="evidence" value="ECO:0007669"/>
    <property type="project" value="UniProtKB-KW"/>
</dbReference>
<dbReference type="Pfam" id="PF00561">
    <property type="entry name" value="Abhydrolase_1"/>
    <property type="match status" value="1"/>
</dbReference>
<dbReference type="InterPro" id="IPR000639">
    <property type="entry name" value="Epox_hydrolase-like"/>
</dbReference>
<evidence type="ECO:0000259" key="3">
    <source>
        <dbReference type="Pfam" id="PF00561"/>
    </source>
</evidence>
<evidence type="ECO:0000313" key="5">
    <source>
        <dbReference type="Proteomes" id="UP000814176"/>
    </source>
</evidence>
<reference evidence="4 5" key="1">
    <citation type="journal article" date="2021" name="Environ. Microbiol.">
        <title>Gene family expansions and transcriptome signatures uncover fungal adaptations to wood decay.</title>
        <authorList>
            <person name="Hage H."/>
            <person name="Miyauchi S."/>
            <person name="Viragh M."/>
            <person name="Drula E."/>
            <person name="Min B."/>
            <person name="Chaduli D."/>
            <person name="Navarro D."/>
            <person name="Favel A."/>
            <person name="Norest M."/>
            <person name="Lesage-Meessen L."/>
            <person name="Balint B."/>
            <person name="Merenyi Z."/>
            <person name="de Eugenio L."/>
            <person name="Morin E."/>
            <person name="Martinez A.T."/>
            <person name="Baldrian P."/>
            <person name="Stursova M."/>
            <person name="Martinez M.J."/>
            <person name="Novotny C."/>
            <person name="Magnuson J.K."/>
            <person name="Spatafora J.W."/>
            <person name="Maurice S."/>
            <person name="Pangilinan J."/>
            <person name="Andreopoulos W."/>
            <person name="LaButti K."/>
            <person name="Hundley H."/>
            <person name="Na H."/>
            <person name="Kuo A."/>
            <person name="Barry K."/>
            <person name="Lipzen A."/>
            <person name="Henrissat B."/>
            <person name="Riley R."/>
            <person name="Ahrendt S."/>
            <person name="Nagy L.G."/>
            <person name="Grigoriev I.V."/>
            <person name="Martin F."/>
            <person name="Rosso M.N."/>
        </authorList>
    </citation>
    <scope>NUCLEOTIDE SEQUENCE [LARGE SCALE GENOMIC DNA]</scope>
    <source>
        <strain evidence="4 5">CIRM-BRFM 1785</strain>
    </source>
</reference>
<protein>
    <submittedName>
        <fullName evidence="4">Alpha/Beta hydrolase protein</fullName>
    </submittedName>
</protein>
<dbReference type="SUPFAM" id="SSF53474">
    <property type="entry name" value="alpha/beta-Hydrolases"/>
    <property type="match status" value="1"/>
</dbReference>
<dbReference type="PANTHER" id="PTHR43329">
    <property type="entry name" value="EPOXIDE HYDROLASE"/>
    <property type="match status" value="1"/>
</dbReference>
<proteinExistence type="inferred from homology"/>
<keyword evidence="1 4" id="KW-0378">Hydrolase</keyword>
<sequence>MDRSLYKTVITKRDLKYSYASIPAEGTPRDTLLFVHGFPSTSYDWRNQVDFFRKAGFALIIPDLLGSGETDKPRDTELFRPSAMAADVIDILDAENVGEVIAIGHDWGSILTSRLASYYPGRFKGFAFFAVGYSPSAAEFEYEAAMALIKQYIGYETYGYWHFFCEDGTAKVIEEHLDSFLSALYPLDPATWKTDMGPRGTLKAWILNDRKAPWPSYLKEEDVKYISDLIKRYGIDSSLNWYRTYLSGIAAADDKANQTITKPVLFGACQKDYVCIPVLSVPTMQKVCTNLTIKDYDTGHWVQLEASDKVNADLLEWINGFTEKA</sequence>
<keyword evidence="5" id="KW-1185">Reference proteome</keyword>
<accession>A0ABQ8KQC6</accession>
<dbReference type="EMBL" id="JADCUA010000004">
    <property type="protein sequence ID" value="KAH9840813.1"/>
    <property type="molecule type" value="Genomic_DNA"/>
</dbReference>
<dbReference type="InterPro" id="IPR000073">
    <property type="entry name" value="AB_hydrolase_1"/>
</dbReference>
<organism evidence="4 5">
    <name type="scientific">Rhodofomes roseus</name>
    <dbReference type="NCBI Taxonomy" id="34475"/>
    <lineage>
        <taxon>Eukaryota</taxon>
        <taxon>Fungi</taxon>
        <taxon>Dikarya</taxon>
        <taxon>Basidiomycota</taxon>
        <taxon>Agaricomycotina</taxon>
        <taxon>Agaricomycetes</taxon>
        <taxon>Polyporales</taxon>
        <taxon>Rhodofomes</taxon>
    </lineage>
</organism>
<dbReference type="GeneID" id="71999205"/>
<dbReference type="Proteomes" id="UP000814176">
    <property type="component" value="Unassembled WGS sequence"/>
</dbReference>
<evidence type="ECO:0000256" key="2">
    <source>
        <dbReference type="ARBA" id="ARBA00038334"/>
    </source>
</evidence>
<evidence type="ECO:0000313" key="4">
    <source>
        <dbReference type="EMBL" id="KAH9840813.1"/>
    </source>
</evidence>
<dbReference type="RefSeq" id="XP_047782279.1">
    <property type="nucleotide sequence ID" value="XM_047918473.1"/>
</dbReference>
<dbReference type="InterPro" id="IPR029058">
    <property type="entry name" value="AB_hydrolase_fold"/>
</dbReference>
<dbReference type="PRINTS" id="PR00412">
    <property type="entry name" value="EPOXHYDRLASE"/>
</dbReference>
<comment type="similarity">
    <text evidence="2">Belongs to the AB hydrolase superfamily. Epoxide hydrolase family.</text>
</comment>
<name>A0ABQ8KQC6_9APHY</name>